<comment type="caution">
    <text evidence="2">The sequence shown here is derived from an EMBL/GenBank/DDBJ whole genome shotgun (WGS) entry which is preliminary data.</text>
</comment>
<dbReference type="Gene3D" id="2.40.128.720">
    <property type="match status" value="2"/>
</dbReference>
<keyword evidence="1" id="KW-0732">Signal</keyword>
<evidence type="ECO:0000313" key="2">
    <source>
        <dbReference type="EMBL" id="GAA4002244.1"/>
    </source>
</evidence>
<accession>A0ABP7RTZ8</accession>
<evidence type="ECO:0008006" key="4">
    <source>
        <dbReference type="Google" id="ProtNLM"/>
    </source>
</evidence>
<feature type="signal peptide" evidence="1">
    <location>
        <begin position="1"/>
        <end position="25"/>
    </location>
</feature>
<evidence type="ECO:0000256" key="1">
    <source>
        <dbReference type="SAM" id="SignalP"/>
    </source>
</evidence>
<organism evidence="2 3">
    <name type="scientific">Hymenobacter fastidiosus</name>
    <dbReference type="NCBI Taxonomy" id="486264"/>
    <lineage>
        <taxon>Bacteria</taxon>
        <taxon>Pseudomonadati</taxon>
        <taxon>Bacteroidota</taxon>
        <taxon>Cytophagia</taxon>
        <taxon>Cytophagales</taxon>
        <taxon>Hymenobacteraceae</taxon>
        <taxon>Hymenobacter</taxon>
    </lineage>
</organism>
<dbReference type="EMBL" id="BAABDJ010000007">
    <property type="protein sequence ID" value="GAA4002244.1"/>
    <property type="molecule type" value="Genomic_DNA"/>
</dbReference>
<gene>
    <name evidence="2" type="ORF">GCM10022408_12000</name>
</gene>
<protein>
    <recommendedName>
        <fullName evidence="4">RHS repeat protein</fullName>
    </recommendedName>
</protein>
<sequence length="401" mass="45114">MKHFTLKYFTLLACWFSLLTLPVQAQTNMQTPQPLSSLETVGIPRPETLVPMGRRAATVAQLQQRLRQRYIAGTNSWQNETRHVYSQYGTFNLYGFLRSELWIDAAWRGFSENLRHYNASAQLVSDTLLVLARPPAEQRVWAYGYTYTNSRLTQVNGFFNQGNPTWHLSQRTTLSYNAAGQLTQFLAVSISQSGVSELYEQAFYTYNSQGQLEIFDYQRVDATGAWQPGSKIFYTYNPQGNVQQTRSQHIATSSGLLQNFQRETYQYAAAGKLATKQIEEWNGSAWRTWGQNLYTYDAQGNVLSDYGQDWTGTSFQDGYRDLYTYAQITSVRPTATPRVALTVSPNPVQGQAVLHYELPASATAGTVDILDATGRWVATAKLLAGRAPEIRLPTTALPPGL</sequence>
<proteinExistence type="predicted"/>
<dbReference type="Proteomes" id="UP001500567">
    <property type="component" value="Unassembled WGS sequence"/>
</dbReference>
<feature type="chain" id="PRO_5045825060" description="RHS repeat protein" evidence="1">
    <location>
        <begin position="26"/>
        <end position="401"/>
    </location>
</feature>
<reference evidence="3" key="1">
    <citation type="journal article" date="2019" name="Int. J. Syst. Evol. Microbiol.">
        <title>The Global Catalogue of Microorganisms (GCM) 10K type strain sequencing project: providing services to taxonomists for standard genome sequencing and annotation.</title>
        <authorList>
            <consortium name="The Broad Institute Genomics Platform"/>
            <consortium name="The Broad Institute Genome Sequencing Center for Infectious Disease"/>
            <person name="Wu L."/>
            <person name="Ma J."/>
        </authorList>
    </citation>
    <scope>NUCLEOTIDE SEQUENCE [LARGE SCALE GENOMIC DNA]</scope>
    <source>
        <strain evidence="3">JCM 17224</strain>
    </source>
</reference>
<evidence type="ECO:0000313" key="3">
    <source>
        <dbReference type="Proteomes" id="UP001500567"/>
    </source>
</evidence>
<dbReference type="RefSeq" id="WP_345071671.1">
    <property type="nucleotide sequence ID" value="NZ_BAABDJ010000007.1"/>
</dbReference>
<keyword evidence="3" id="KW-1185">Reference proteome</keyword>
<name>A0ABP7RTZ8_9BACT</name>